<dbReference type="Pfam" id="PF13640">
    <property type="entry name" value="2OG-FeII_Oxy_3"/>
    <property type="match status" value="1"/>
</dbReference>
<organism evidence="8 9">
    <name type="scientific">Kushneria konosiri</name>
    <dbReference type="NCBI Taxonomy" id="698828"/>
    <lineage>
        <taxon>Bacteria</taxon>
        <taxon>Pseudomonadati</taxon>
        <taxon>Pseudomonadota</taxon>
        <taxon>Gammaproteobacteria</taxon>
        <taxon>Oceanospirillales</taxon>
        <taxon>Halomonadaceae</taxon>
        <taxon>Kushneria</taxon>
    </lineage>
</organism>
<evidence type="ECO:0000256" key="3">
    <source>
        <dbReference type="ARBA" id="ARBA00022896"/>
    </source>
</evidence>
<dbReference type="InterPro" id="IPR044862">
    <property type="entry name" value="Pro_4_hyd_alph_FE2OG_OXY"/>
</dbReference>
<dbReference type="InterPro" id="IPR006620">
    <property type="entry name" value="Pro_4_hyd_alph"/>
</dbReference>
<keyword evidence="4" id="KW-0223">Dioxygenase</keyword>
<dbReference type="InterPro" id="IPR005123">
    <property type="entry name" value="Oxoglu/Fe-dep_dioxygenase_dom"/>
</dbReference>
<comment type="cofactor">
    <cofactor evidence="1">
        <name>L-ascorbate</name>
        <dbReference type="ChEBI" id="CHEBI:38290"/>
    </cofactor>
</comment>
<reference evidence="8 9" key="1">
    <citation type="journal article" date="2017" name="Int. J. Syst. Evol. Microbiol.">
        <title>Kushneria konosiri sp. nov., isolated from the Korean salt-fermented seafood Daemi-jeot.</title>
        <authorList>
            <person name="Yun J.H."/>
            <person name="Park S.K."/>
            <person name="Lee J.Y."/>
            <person name="Jung M.J."/>
            <person name="Bae J.W."/>
        </authorList>
    </citation>
    <scope>NUCLEOTIDE SEQUENCE [LARGE SCALE GENOMIC DNA]</scope>
    <source>
        <strain evidence="8 9">X49</strain>
    </source>
</reference>
<evidence type="ECO:0000256" key="4">
    <source>
        <dbReference type="ARBA" id="ARBA00022964"/>
    </source>
</evidence>
<dbReference type="Gene3D" id="2.60.120.620">
    <property type="entry name" value="q2cbj1_9rhob like domain"/>
    <property type="match status" value="1"/>
</dbReference>
<accession>A0A2Z2H3S6</accession>
<feature type="domain" description="Fe2OG dioxygenase" evidence="7">
    <location>
        <begin position="116"/>
        <end position="229"/>
    </location>
</feature>
<evidence type="ECO:0000256" key="5">
    <source>
        <dbReference type="ARBA" id="ARBA00023002"/>
    </source>
</evidence>
<evidence type="ECO:0000313" key="9">
    <source>
        <dbReference type="Proteomes" id="UP000250025"/>
    </source>
</evidence>
<name>A0A2Z2H3S6_9GAMM</name>
<dbReference type="InterPro" id="IPR051559">
    <property type="entry name" value="HIF_prolyl_hydroxylases"/>
</dbReference>
<dbReference type="Proteomes" id="UP000250025">
    <property type="component" value="Chromosome"/>
</dbReference>
<evidence type="ECO:0000256" key="2">
    <source>
        <dbReference type="ARBA" id="ARBA00022723"/>
    </source>
</evidence>
<evidence type="ECO:0000256" key="1">
    <source>
        <dbReference type="ARBA" id="ARBA00001961"/>
    </source>
</evidence>
<protein>
    <submittedName>
        <fullName evidence="8">2OG-Fe(II) oxygenase</fullName>
    </submittedName>
</protein>
<dbReference type="RefSeq" id="WP_086620494.1">
    <property type="nucleotide sequence ID" value="NZ_CP021323.1"/>
</dbReference>
<dbReference type="KEGG" id="kus:B9G99_01825"/>
<dbReference type="PANTHER" id="PTHR12907:SF26">
    <property type="entry name" value="HIF PROLYL HYDROXYLASE, ISOFORM C"/>
    <property type="match status" value="1"/>
</dbReference>
<dbReference type="GO" id="GO:0008198">
    <property type="term" value="F:ferrous iron binding"/>
    <property type="evidence" value="ECO:0007669"/>
    <property type="project" value="TreeGrafter"/>
</dbReference>
<evidence type="ECO:0000259" key="7">
    <source>
        <dbReference type="PROSITE" id="PS51471"/>
    </source>
</evidence>
<keyword evidence="6" id="KW-0408">Iron</keyword>
<dbReference type="GO" id="GO:0031418">
    <property type="term" value="F:L-ascorbic acid binding"/>
    <property type="evidence" value="ECO:0007669"/>
    <property type="project" value="UniProtKB-KW"/>
</dbReference>
<sequence>MSTVIDDFDREVQALLAASPLNPERIDVLIEDLIHQGFSHQRDFFSSALIDALLSDLERLEAHDALTSAGIGRRQEHQLASSVRGDAIRWLNRESPAQQVYLQRLDELREEINRALFIGLFEFEAHFARYPPGAFYKRHVDSFQGRANRVISTVTYLNRDWPIDGGGEMVLFESQQQGPDGFDPHAPIREMTRVHPEAGTLACFLSDTAPHEVLPTRLPRASIAGWFRRNASVNGVVDPAR</sequence>
<proteinExistence type="predicted"/>
<dbReference type="GO" id="GO:0031543">
    <property type="term" value="F:peptidyl-proline dioxygenase activity"/>
    <property type="evidence" value="ECO:0007669"/>
    <property type="project" value="TreeGrafter"/>
</dbReference>
<gene>
    <name evidence="8" type="ORF">B9G99_01825</name>
</gene>
<evidence type="ECO:0000313" key="8">
    <source>
        <dbReference type="EMBL" id="ARS51788.1"/>
    </source>
</evidence>
<dbReference type="AlphaFoldDB" id="A0A2Z2H3S6"/>
<keyword evidence="3" id="KW-0847">Vitamin C</keyword>
<dbReference type="EMBL" id="CP021323">
    <property type="protein sequence ID" value="ARS51788.1"/>
    <property type="molecule type" value="Genomic_DNA"/>
</dbReference>
<keyword evidence="9" id="KW-1185">Reference proteome</keyword>
<evidence type="ECO:0000256" key="6">
    <source>
        <dbReference type="ARBA" id="ARBA00023004"/>
    </source>
</evidence>
<dbReference type="OrthoDB" id="9783171at2"/>
<keyword evidence="2" id="KW-0479">Metal-binding</keyword>
<dbReference type="PANTHER" id="PTHR12907">
    <property type="entry name" value="EGL NINE HOMOLOG-RELATED"/>
    <property type="match status" value="1"/>
</dbReference>
<dbReference type="PROSITE" id="PS51471">
    <property type="entry name" value="FE2OG_OXY"/>
    <property type="match status" value="1"/>
</dbReference>
<dbReference type="SMART" id="SM00702">
    <property type="entry name" value="P4Hc"/>
    <property type="match status" value="1"/>
</dbReference>
<keyword evidence="5" id="KW-0560">Oxidoreductase</keyword>
<dbReference type="GO" id="GO:0071456">
    <property type="term" value="P:cellular response to hypoxia"/>
    <property type="evidence" value="ECO:0007669"/>
    <property type="project" value="TreeGrafter"/>
</dbReference>